<gene>
    <name evidence="1" type="ORF">CO172_02970</name>
</gene>
<name>A0A2M7XH03_9BACT</name>
<reference evidence="2" key="1">
    <citation type="submission" date="2017-09" db="EMBL/GenBank/DDBJ databases">
        <title>Depth-based differentiation of microbial function through sediment-hosted aquifers and enrichment of novel symbionts in the deep terrestrial subsurface.</title>
        <authorList>
            <person name="Probst A.J."/>
            <person name="Ladd B."/>
            <person name="Jarett J.K."/>
            <person name="Geller-Mcgrath D.E."/>
            <person name="Sieber C.M.K."/>
            <person name="Emerson J.B."/>
            <person name="Anantharaman K."/>
            <person name="Thomas B.C."/>
            <person name="Malmstrom R."/>
            <person name="Stieglmeier M."/>
            <person name="Klingl A."/>
            <person name="Woyke T."/>
            <person name="Ryan C.M."/>
            <person name="Banfield J.F."/>
        </authorList>
    </citation>
    <scope>NUCLEOTIDE SEQUENCE [LARGE SCALE GENOMIC DNA]</scope>
</reference>
<dbReference type="AlphaFoldDB" id="A0A2M7XH03"/>
<evidence type="ECO:0008006" key="3">
    <source>
        <dbReference type="Google" id="ProtNLM"/>
    </source>
</evidence>
<proteinExistence type="predicted"/>
<sequence>MAMEATHVLFAKNLKPRLNVQNEPAFFAGSIYPDSRYLTGLPRQKTHGLKRLQNPFSLDLSDFEKGWATHILYDQISGTYLREIISGNPDTSNQALITMTAMKLLEDQASYKKIIDPNIIFQTMEIPKCPCKESKEKLEMYYHLNEQLYYTSPNIEAYQYFFEKLMPSKTYVDQVIDEANQISKNSRLKLEVLQIYNQVINNPLLI</sequence>
<organism evidence="1 2">
    <name type="scientific">Candidatus Uhrbacteria bacterium CG_4_9_14_3_um_filter_36_7</name>
    <dbReference type="NCBI Taxonomy" id="1975033"/>
    <lineage>
        <taxon>Bacteria</taxon>
        <taxon>Candidatus Uhriibacteriota</taxon>
    </lineage>
</organism>
<dbReference type="EMBL" id="PFWS01000046">
    <property type="protein sequence ID" value="PJA47154.1"/>
    <property type="molecule type" value="Genomic_DNA"/>
</dbReference>
<evidence type="ECO:0000313" key="2">
    <source>
        <dbReference type="Proteomes" id="UP000229749"/>
    </source>
</evidence>
<evidence type="ECO:0000313" key="1">
    <source>
        <dbReference type="EMBL" id="PJA47154.1"/>
    </source>
</evidence>
<dbReference type="Proteomes" id="UP000229749">
    <property type="component" value="Unassembled WGS sequence"/>
</dbReference>
<protein>
    <recommendedName>
        <fullName evidence="3">Phospholipase C/D domain-containing protein</fullName>
    </recommendedName>
</protein>
<accession>A0A2M7XH03</accession>
<comment type="caution">
    <text evidence="1">The sequence shown here is derived from an EMBL/GenBank/DDBJ whole genome shotgun (WGS) entry which is preliminary data.</text>
</comment>